<name>A0A8J7GXR8_9ACTN</name>
<accession>A0A8J7GXR8</accession>
<keyword evidence="3 5" id="KW-0732">Signal</keyword>
<dbReference type="EMBL" id="JADOUF010000001">
    <property type="protein sequence ID" value="MBG6141260.1"/>
    <property type="molecule type" value="Genomic_DNA"/>
</dbReference>
<feature type="chain" id="PRO_5035215437" evidence="5">
    <location>
        <begin position="23"/>
        <end position="294"/>
    </location>
</feature>
<evidence type="ECO:0000256" key="1">
    <source>
        <dbReference type="ARBA" id="ARBA00004196"/>
    </source>
</evidence>
<evidence type="ECO:0000259" key="6">
    <source>
        <dbReference type="SMART" id="SM00062"/>
    </source>
</evidence>
<dbReference type="SUPFAM" id="SSF53850">
    <property type="entry name" value="Periplasmic binding protein-like II"/>
    <property type="match status" value="1"/>
</dbReference>
<dbReference type="InterPro" id="IPR001638">
    <property type="entry name" value="Solute-binding_3/MltF_N"/>
</dbReference>
<dbReference type="InterPro" id="IPR018313">
    <property type="entry name" value="SBP_3_CS"/>
</dbReference>
<protein>
    <submittedName>
        <fullName evidence="7">Polar amino acid transport system substrate-binding protein</fullName>
    </submittedName>
</protein>
<keyword evidence="8" id="KW-1185">Reference proteome</keyword>
<dbReference type="PANTHER" id="PTHR35936">
    <property type="entry name" value="MEMBRANE-BOUND LYTIC MUREIN TRANSGLYCOSYLASE F"/>
    <property type="match status" value="1"/>
</dbReference>
<dbReference type="CDD" id="cd01004">
    <property type="entry name" value="PBP2_MidA_like"/>
    <property type="match status" value="1"/>
</dbReference>
<dbReference type="GO" id="GO:0030313">
    <property type="term" value="C:cell envelope"/>
    <property type="evidence" value="ECO:0007669"/>
    <property type="project" value="UniProtKB-SubCell"/>
</dbReference>
<comment type="subcellular location">
    <subcellularLocation>
        <location evidence="1">Cell envelope</location>
    </subcellularLocation>
</comment>
<evidence type="ECO:0000256" key="5">
    <source>
        <dbReference type="SAM" id="SignalP"/>
    </source>
</evidence>
<dbReference type="AlphaFoldDB" id="A0A8J7GXR8"/>
<organism evidence="7 8">
    <name type="scientific">Longispora fulva</name>
    <dbReference type="NCBI Taxonomy" id="619741"/>
    <lineage>
        <taxon>Bacteria</taxon>
        <taxon>Bacillati</taxon>
        <taxon>Actinomycetota</taxon>
        <taxon>Actinomycetes</taxon>
        <taxon>Micromonosporales</taxon>
        <taxon>Micromonosporaceae</taxon>
        <taxon>Longispora</taxon>
    </lineage>
</organism>
<feature type="signal peptide" evidence="5">
    <location>
        <begin position="1"/>
        <end position="22"/>
    </location>
</feature>
<dbReference type="PANTHER" id="PTHR35936:SF17">
    <property type="entry name" value="ARGININE-BINDING EXTRACELLULAR PROTEIN ARTP"/>
    <property type="match status" value="1"/>
</dbReference>
<gene>
    <name evidence="7" type="ORF">IW245_007454</name>
</gene>
<dbReference type="Proteomes" id="UP000622552">
    <property type="component" value="Unassembled WGS sequence"/>
</dbReference>
<comment type="similarity">
    <text evidence="2 4">Belongs to the bacterial solute-binding protein 3 family.</text>
</comment>
<dbReference type="RefSeq" id="WP_372445290.1">
    <property type="nucleotide sequence ID" value="NZ_BONS01000029.1"/>
</dbReference>
<dbReference type="PROSITE" id="PS01039">
    <property type="entry name" value="SBP_BACTERIAL_3"/>
    <property type="match status" value="1"/>
</dbReference>
<dbReference type="Pfam" id="PF00497">
    <property type="entry name" value="SBP_bac_3"/>
    <property type="match status" value="1"/>
</dbReference>
<reference evidence="7" key="1">
    <citation type="submission" date="2020-11" db="EMBL/GenBank/DDBJ databases">
        <title>Sequencing the genomes of 1000 actinobacteria strains.</title>
        <authorList>
            <person name="Klenk H.-P."/>
        </authorList>
    </citation>
    <scope>NUCLEOTIDE SEQUENCE</scope>
    <source>
        <strain evidence="7">DSM 45356</strain>
    </source>
</reference>
<evidence type="ECO:0000256" key="3">
    <source>
        <dbReference type="ARBA" id="ARBA00022729"/>
    </source>
</evidence>
<proteinExistence type="inferred from homology"/>
<dbReference type="Gene3D" id="3.40.190.10">
    <property type="entry name" value="Periplasmic binding protein-like II"/>
    <property type="match status" value="2"/>
</dbReference>
<evidence type="ECO:0000313" key="7">
    <source>
        <dbReference type="EMBL" id="MBG6141260.1"/>
    </source>
</evidence>
<feature type="domain" description="Solute-binding protein family 3/N-terminal" evidence="6">
    <location>
        <begin position="53"/>
        <end position="282"/>
    </location>
</feature>
<dbReference type="PROSITE" id="PS51257">
    <property type="entry name" value="PROKAR_LIPOPROTEIN"/>
    <property type="match status" value="1"/>
</dbReference>
<evidence type="ECO:0000256" key="2">
    <source>
        <dbReference type="ARBA" id="ARBA00010333"/>
    </source>
</evidence>
<sequence>MRKVLAVLGAVALMSGIAGCGAKDNATPKTDSKVAVDKALADKVPAAIKADGKIHIGVDSTYPPNESLDADGKTVIGFDVELFDAVAAKLGLKTEWTTSAFDDILPGIQSGKYEAGVSSFTINDERKKNTLMVSYFSAGTQWITAKGNPSKVSPDDACGKKVAVQTGTVQETVDLAAKQAACKAAGKPAITISPYQAQADATASVASGKDDAMLADSPVCVDAVAKTGGKLELLGKIYDSAPYGYVVAKDQTPFAESLRDALKALIADGTYDTILKKWNVQDGKLPGAPEINPS</sequence>
<comment type="caution">
    <text evidence="7">The sequence shown here is derived from an EMBL/GenBank/DDBJ whole genome shotgun (WGS) entry which is preliminary data.</text>
</comment>
<evidence type="ECO:0000313" key="8">
    <source>
        <dbReference type="Proteomes" id="UP000622552"/>
    </source>
</evidence>
<dbReference type="SMART" id="SM00062">
    <property type="entry name" value="PBPb"/>
    <property type="match status" value="1"/>
</dbReference>
<evidence type="ECO:0000256" key="4">
    <source>
        <dbReference type="RuleBase" id="RU003744"/>
    </source>
</evidence>